<dbReference type="RefSeq" id="WP_170227627.1">
    <property type="nucleotide sequence ID" value="NZ_BKAI01000022.1"/>
</dbReference>
<dbReference type="Proteomes" id="UP000199580">
    <property type="component" value="Unassembled WGS sequence"/>
</dbReference>
<reference evidence="2 3" key="1">
    <citation type="submission" date="2016-10" db="EMBL/GenBank/DDBJ databases">
        <authorList>
            <person name="de Groot N.N."/>
        </authorList>
    </citation>
    <scope>NUCLEOTIDE SEQUENCE [LARGE SCALE GENOMIC DNA]</scope>
    <source>
        <strain evidence="2 3">CGMCC 1.10076</strain>
    </source>
</reference>
<feature type="signal peptide" evidence="1">
    <location>
        <begin position="1"/>
        <end position="21"/>
    </location>
</feature>
<name>A0A1G9DCM3_9FLAO</name>
<dbReference type="AlphaFoldDB" id="A0A1G9DCM3"/>
<gene>
    <name evidence="2" type="ORF">SAMN04487935_3777</name>
</gene>
<organism evidence="2 3">
    <name type="scientific">Flavobacterium noncentrifugens</name>
    <dbReference type="NCBI Taxonomy" id="1128970"/>
    <lineage>
        <taxon>Bacteria</taxon>
        <taxon>Pseudomonadati</taxon>
        <taxon>Bacteroidota</taxon>
        <taxon>Flavobacteriia</taxon>
        <taxon>Flavobacteriales</taxon>
        <taxon>Flavobacteriaceae</taxon>
        <taxon>Flavobacterium</taxon>
    </lineage>
</organism>
<protein>
    <submittedName>
        <fullName evidence="2">Uncharacterized protein</fullName>
    </submittedName>
</protein>
<keyword evidence="1" id="KW-0732">Signal</keyword>
<evidence type="ECO:0000256" key="1">
    <source>
        <dbReference type="SAM" id="SignalP"/>
    </source>
</evidence>
<evidence type="ECO:0000313" key="3">
    <source>
        <dbReference type="Proteomes" id="UP000199580"/>
    </source>
</evidence>
<accession>A0A1G9DCM3</accession>
<dbReference type="STRING" id="1128970.SAMN04487935_3777"/>
<sequence length="48" mass="5493">MKKIKILFSLLILFANFQASAQEKTINNRTTIEVEILKNGALEKRSDI</sequence>
<dbReference type="EMBL" id="FNEZ01000010">
    <property type="protein sequence ID" value="SDK61544.1"/>
    <property type="molecule type" value="Genomic_DNA"/>
</dbReference>
<feature type="chain" id="PRO_5011432744" evidence="1">
    <location>
        <begin position="22"/>
        <end position="48"/>
    </location>
</feature>
<keyword evidence="3" id="KW-1185">Reference proteome</keyword>
<evidence type="ECO:0000313" key="2">
    <source>
        <dbReference type="EMBL" id="SDK61544.1"/>
    </source>
</evidence>
<proteinExistence type="predicted"/>